<reference evidence="2 3" key="1">
    <citation type="submission" date="2021-01" db="EMBL/GenBank/DDBJ databases">
        <title>Genomic Encyclopedia of Type Strains, Phase IV (KMG-IV): sequencing the most valuable type-strain genomes for metagenomic binning, comparative biology and taxonomic classification.</title>
        <authorList>
            <person name="Goeker M."/>
        </authorList>
    </citation>
    <scope>NUCLEOTIDE SEQUENCE [LARGE SCALE GENOMIC DNA]</scope>
    <source>
        <strain evidence="2 3">DSM 100968</strain>
    </source>
</reference>
<feature type="transmembrane region" description="Helical" evidence="1">
    <location>
        <begin position="72"/>
        <end position="94"/>
    </location>
</feature>
<dbReference type="RefSeq" id="WP_205006317.1">
    <property type="nucleotide sequence ID" value="NZ_JAFBEV010000010.1"/>
</dbReference>
<evidence type="ECO:0000256" key="1">
    <source>
        <dbReference type="SAM" id="Phobius"/>
    </source>
</evidence>
<keyword evidence="3" id="KW-1185">Reference proteome</keyword>
<proteinExistence type="predicted"/>
<feature type="transmembrane region" description="Helical" evidence="1">
    <location>
        <begin position="45"/>
        <end position="60"/>
    </location>
</feature>
<dbReference type="EMBL" id="JAFBEV010000010">
    <property type="protein sequence ID" value="MBM7657947.1"/>
    <property type="molecule type" value="Genomic_DNA"/>
</dbReference>
<accession>A0ABS2Q833</accession>
<comment type="caution">
    <text evidence="2">The sequence shown here is derived from an EMBL/GenBank/DDBJ whole genome shotgun (WGS) entry which is preliminary data.</text>
</comment>
<keyword evidence="1" id="KW-1133">Transmembrane helix</keyword>
<keyword evidence="1" id="KW-0472">Membrane</keyword>
<gene>
    <name evidence="2" type="ORF">JOC27_001398</name>
</gene>
<dbReference type="Proteomes" id="UP000823201">
    <property type="component" value="Unassembled WGS sequence"/>
</dbReference>
<keyword evidence="1" id="KW-0812">Transmembrane</keyword>
<feature type="transmembrane region" description="Helical" evidence="1">
    <location>
        <begin position="13"/>
        <end position="33"/>
    </location>
</feature>
<sequence>MNSDHKPYSVPEFLALLINRNGILPLLTVLYLLAVQNRKIWRRRFTNVLFLFIFDAYLFIEKHFVQMDTLSWPIWLTGSILYLFFIRFLSYVFAQMSDCNGEV</sequence>
<organism evidence="2 3">
    <name type="scientific">Sporolactobacillus spathodeae</name>
    <dbReference type="NCBI Taxonomy" id="1465502"/>
    <lineage>
        <taxon>Bacteria</taxon>
        <taxon>Bacillati</taxon>
        <taxon>Bacillota</taxon>
        <taxon>Bacilli</taxon>
        <taxon>Bacillales</taxon>
        <taxon>Sporolactobacillaceae</taxon>
        <taxon>Sporolactobacillus</taxon>
    </lineage>
</organism>
<protein>
    <submittedName>
        <fullName evidence="2">Uncharacterized protein</fullName>
    </submittedName>
</protein>
<evidence type="ECO:0000313" key="2">
    <source>
        <dbReference type="EMBL" id="MBM7657947.1"/>
    </source>
</evidence>
<evidence type="ECO:0000313" key="3">
    <source>
        <dbReference type="Proteomes" id="UP000823201"/>
    </source>
</evidence>
<name>A0ABS2Q833_9BACL</name>